<dbReference type="InterPro" id="IPR036396">
    <property type="entry name" value="Cyt_P450_sf"/>
</dbReference>
<dbReference type="Proteomes" id="UP001558652">
    <property type="component" value="Unassembled WGS sequence"/>
</dbReference>
<accession>A0ABD0YXG2</accession>
<dbReference type="PRINTS" id="PR00463">
    <property type="entry name" value="EP450I"/>
</dbReference>
<comment type="similarity">
    <text evidence="1">Belongs to the cytochrome P450 family.</text>
</comment>
<dbReference type="InterPro" id="IPR050182">
    <property type="entry name" value="Cytochrome_P450_fam2"/>
</dbReference>
<dbReference type="InterPro" id="IPR002401">
    <property type="entry name" value="Cyt_P450_E_grp-I"/>
</dbReference>
<gene>
    <name evidence="5" type="ORF">AAG570_000586</name>
</gene>
<dbReference type="EMBL" id="JBFDAA010000001">
    <property type="protein sequence ID" value="KAL1140656.1"/>
    <property type="molecule type" value="Genomic_DNA"/>
</dbReference>
<name>A0ABD0YXG2_9HEMI</name>
<dbReference type="PANTHER" id="PTHR24300">
    <property type="entry name" value="CYTOCHROME P450 508A4-RELATED"/>
    <property type="match status" value="1"/>
</dbReference>
<evidence type="ECO:0000256" key="2">
    <source>
        <dbReference type="ARBA" id="ARBA00022723"/>
    </source>
</evidence>
<dbReference type="PANTHER" id="PTHR24300:SF403">
    <property type="entry name" value="CYTOCHROME P450 306A1"/>
    <property type="match status" value="1"/>
</dbReference>
<keyword evidence="4" id="KW-0503">Monooxygenase</keyword>
<dbReference type="AlphaFoldDB" id="A0ABD0YXG2"/>
<keyword evidence="3" id="KW-0408">Iron</keyword>
<protein>
    <recommendedName>
        <fullName evidence="7">Cytochrome P450</fullName>
    </recommendedName>
</protein>
<sequence>GLVVAEGERWKEQRKFVSANLRNYGVVKIGSKRTNMEQRIMYGVKEAVQMLRECEGPLDPCEILMHSMGNILNFLLLGKRWAMDDPAWVWLRKIAEEGVKLIGVAGPLNFLPFLRWLPQYKNVLKFLLEGKEKSHKMYDEVLAEVESKNGGIDGGDHLGAVFLREMAKGRGGHFTIPQLHHLIADLWGAGVDTTLTTLRWFLLYITLHTEYQDKIREELKEVVGVRDWPTLEDCQAVPFLEASIAEAQRIRSVVPLEAKIGEYRIPKGAMVVPLQWAVHMDPKVWPQPQVFSPYRFINEQGQFFKPESFMPFQSGKTQFS</sequence>
<comment type="caution">
    <text evidence="5">The sequence shown here is derived from an EMBL/GenBank/DDBJ whole genome shotgun (WGS) entry which is preliminary data.</text>
</comment>
<dbReference type="InterPro" id="IPR001128">
    <property type="entry name" value="Cyt_P450"/>
</dbReference>
<feature type="non-terminal residue" evidence="5">
    <location>
        <position position="1"/>
    </location>
</feature>
<organism evidence="5 6">
    <name type="scientific">Ranatra chinensis</name>
    <dbReference type="NCBI Taxonomy" id="642074"/>
    <lineage>
        <taxon>Eukaryota</taxon>
        <taxon>Metazoa</taxon>
        <taxon>Ecdysozoa</taxon>
        <taxon>Arthropoda</taxon>
        <taxon>Hexapoda</taxon>
        <taxon>Insecta</taxon>
        <taxon>Pterygota</taxon>
        <taxon>Neoptera</taxon>
        <taxon>Paraneoptera</taxon>
        <taxon>Hemiptera</taxon>
        <taxon>Heteroptera</taxon>
        <taxon>Panheteroptera</taxon>
        <taxon>Nepomorpha</taxon>
        <taxon>Nepidae</taxon>
        <taxon>Ranatrinae</taxon>
        <taxon>Ranatra</taxon>
    </lineage>
</organism>
<evidence type="ECO:0000256" key="3">
    <source>
        <dbReference type="ARBA" id="ARBA00023004"/>
    </source>
</evidence>
<dbReference type="PRINTS" id="PR00385">
    <property type="entry name" value="P450"/>
</dbReference>
<dbReference type="Pfam" id="PF00067">
    <property type="entry name" value="p450"/>
    <property type="match status" value="1"/>
</dbReference>
<keyword evidence="6" id="KW-1185">Reference proteome</keyword>
<reference evidence="5 6" key="1">
    <citation type="submission" date="2024-07" db="EMBL/GenBank/DDBJ databases">
        <title>Chromosome-level genome assembly of the water stick insect Ranatra chinensis (Heteroptera: Nepidae).</title>
        <authorList>
            <person name="Liu X."/>
        </authorList>
    </citation>
    <scope>NUCLEOTIDE SEQUENCE [LARGE SCALE GENOMIC DNA]</scope>
    <source>
        <strain evidence="5">Cailab_2021Rc</strain>
        <tissue evidence="5">Muscle</tissue>
    </source>
</reference>
<evidence type="ECO:0000256" key="4">
    <source>
        <dbReference type="ARBA" id="ARBA00023033"/>
    </source>
</evidence>
<dbReference type="Gene3D" id="1.10.630.10">
    <property type="entry name" value="Cytochrome P450"/>
    <property type="match status" value="1"/>
</dbReference>
<dbReference type="SUPFAM" id="SSF48264">
    <property type="entry name" value="Cytochrome P450"/>
    <property type="match status" value="1"/>
</dbReference>
<proteinExistence type="inferred from homology"/>
<keyword evidence="4" id="KW-0560">Oxidoreductase</keyword>
<dbReference type="GO" id="GO:0004497">
    <property type="term" value="F:monooxygenase activity"/>
    <property type="evidence" value="ECO:0007669"/>
    <property type="project" value="UniProtKB-KW"/>
</dbReference>
<keyword evidence="2" id="KW-0479">Metal-binding</keyword>
<evidence type="ECO:0000256" key="1">
    <source>
        <dbReference type="ARBA" id="ARBA00010617"/>
    </source>
</evidence>
<evidence type="ECO:0000313" key="5">
    <source>
        <dbReference type="EMBL" id="KAL1140656.1"/>
    </source>
</evidence>
<dbReference type="GO" id="GO:0046872">
    <property type="term" value="F:metal ion binding"/>
    <property type="evidence" value="ECO:0007669"/>
    <property type="project" value="UniProtKB-KW"/>
</dbReference>
<evidence type="ECO:0008006" key="7">
    <source>
        <dbReference type="Google" id="ProtNLM"/>
    </source>
</evidence>
<evidence type="ECO:0000313" key="6">
    <source>
        <dbReference type="Proteomes" id="UP001558652"/>
    </source>
</evidence>